<evidence type="ECO:0000313" key="3">
    <source>
        <dbReference type="EMBL" id="KAL3122258.1"/>
    </source>
</evidence>
<gene>
    <name evidence="3" type="ORF">niasHT_005581</name>
    <name evidence="2" type="ORF">niasHT_019277</name>
</gene>
<dbReference type="Proteomes" id="UP001620626">
    <property type="component" value="Unassembled WGS sequence"/>
</dbReference>
<keyword evidence="4" id="KW-1185">Reference proteome</keyword>
<dbReference type="SUPFAM" id="SSF54211">
    <property type="entry name" value="Ribosomal protein S5 domain 2-like"/>
    <property type="match status" value="1"/>
</dbReference>
<evidence type="ECO:0000313" key="4">
    <source>
        <dbReference type="Proteomes" id="UP001620626"/>
    </source>
</evidence>
<name>A0ABD2M401_9BILA</name>
<dbReference type="Gene3D" id="3.30.230.10">
    <property type="match status" value="1"/>
</dbReference>
<protein>
    <recommendedName>
        <fullName evidence="1">DNA mismatch repair protein S5 domain-containing protein</fullName>
    </recommendedName>
</protein>
<evidence type="ECO:0000259" key="1">
    <source>
        <dbReference type="Pfam" id="PF01119"/>
    </source>
</evidence>
<dbReference type="InterPro" id="IPR020568">
    <property type="entry name" value="Ribosomal_Su5_D2-typ_SF"/>
</dbReference>
<evidence type="ECO:0000313" key="2">
    <source>
        <dbReference type="EMBL" id="KAL3108790.1"/>
    </source>
</evidence>
<dbReference type="EMBL" id="JBICBT010000146">
    <property type="protein sequence ID" value="KAL3122258.1"/>
    <property type="molecule type" value="Genomic_DNA"/>
</dbReference>
<comment type="caution">
    <text evidence="3">The sequence shown here is derived from an EMBL/GenBank/DDBJ whole genome shotgun (WGS) entry which is preliminary data.</text>
</comment>
<proteinExistence type="predicted"/>
<dbReference type="AlphaFoldDB" id="A0ABD2M401"/>
<reference evidence="3 4" key="1">
    <citation type="submission" date="2024-10" db="EMBL/GenBank/DDBJ databases">
        <authorList>
            <person name="Kim D."/>
        </authorList>
    </citation>
    <scope>NUCLEOTIDE SEQUENCE [LARGE SCALE GENOMIC DNA]</scope>
    <source>
        <strain evidence="3">BH-2024</strain>
    </source>
</reference>
<dbReference type="Pfam" id="PF01119">
    <property type="entry name" value="DNA_mis_repair"/>
    <property type="match status" value="1"/>
</dbReference>
<accession>A0ABD2M401</accession>
<organism evidence="3 4">
    <name type="scientific">Heterodera trifolii</name>
    <dbReference type="NCBI Taxonomy" id="157864"/>
    <lineage>
        <taxon>Eukaryota</taxon>
        <taxon>Metazoa</taxon>
        <taxon>Ecdysozoa</taxon>
        <taxon>Nematoda</taxon>
        <taxon>Chromadorea</taxon>
        <taxon>Rhabditida</taxon>
        <taxon>Tylenchina</taxon>
        <taxon>Tylenchomorpha</taxon>
        <taxon>Tylenchoidea</taxon>
        <taxon>Heteroderidae</taxon>
        <taxon>Heteroderinae</taxon>
        <taxon>Heterodera</taxon>
    </lineage>
</organism>
<dbReference type="EMBL" id="JBICBT010000586">
    <property type="protein sequence ID" value="KAL3108790.1"/>
    <property type="molecule type" value="Genomic_DNA"/>
</dbReference>
<dbReference type="InterPro" id="IPR014721">
    <property type="entry name" value="Ribsml_uS5_D2-typ_fold_subgr"/>
</dbReference>
<sequence length="154" mass="17407">MNAKLCRIANEVYAQFNRGRFCCLVLFVGVPPHTLDVNISPDKRTEFLHHEKEVFSKLRATLFATFAKCQGHCSISMPSSASAAGEDNNGWSPEAKKRRTIIGTLLRRDDILEANDGDKTVERNDPTAADDDEISKKNLEKFFSDSFLKFMINY</sequence>
<feature type="domain" description="DNA mismatch repair protein S5" evidence="1">
    <location>
        <begin position="4"/>
        <end position="62"/>
    </location>
</feature>
<dbReference type="InterPro" id="IPR013507">
    <property type="entry name" value="DNA_mismatch_S5_2-like"/>
</dbReference>